<accession>A0A0L0NY77</accession>
<sequence>MNIFVPRLLVFFKGLQIDGFLLARAEILFMSYRLHYFLEAFPLAFV</sequence>
<name>A0A0L0NY77_CANAR</name>
<dbReference type="Proteomes" id="UP000037122">
    <property type="component" value="Unassembled WGS sequence"/>
</dbReference>
<organism evidence="1 2">
    <name type="scientific">Candidozyma auris</name>
    <name type="common">Yeast</name>
    <name type="synonym">Candida auris</name>
    <dbReference type="NCBI Taxonomy" id="498019"/>
    <lineage>
        <taxon>Eukaryota</taxon>
        <taxon>Fungi</taxon>
        <taxon>Dikarya</taxon>
        <taxon>Ascomycota</taxon>
        <taxon>Saccharomycotina</taxon>
        <taxon>Pichiomycetes</taxon>
        <taxon>Metschnikowiaceae</taxon>
        <taxon>Candidozyma</taxon>
    </lineage>
</organism>
<proteinExistence type="predicted"/>
<dbReference type="AlphaFoldDB" id="A0A0L0NY77"/>
<protein>
    <submittedName>
        <fullName evidence="1">Uncharacterized protein</fullName>
    </submittedName>
</protein>
<evidence type="ECO:0000313" key="1">
    <source>
        <dbReference type="EMBL" id="KND98969.1"/>
    </source>
</evidence>
<comment type="caution">
    <text evidence="1">The sequence shown here is derived from an EMBL/GenBank/DDBJ whole genome shotgun (WGS) entry which is preliminary data.</text>
</comment>
<dbReference type="EMBL" id="LGST01000027">
    <property type="protein sequence ID" value="KND98969.1"/>
    <property type="molecule type" value="Genomic_DNA"/>
</dbReference>
<reference evidence="2" key="1">
    <citation type="journal article" date="2015" name="BMC Genomics">
        <title>Draft genome of a commonly misdiagnosed multidrug resistant pathogen Candida auris.</title>
        <authorList>
            <person name="Chatterjee S."/>
            <person name="Alampalli S.V."/>
            <person name="Nageshan R.K."/>
            <person name="Chettiar S.T."/>
            <person name="Joshi S."/>
            <person name="Tatu U.S."/>
        </authorList>
    </citation>
    <scope>NUCLEOTIDE SEQUENCE [LARGE SCALE GENOMIC DNA]</scope>
    <source>
        <strain evidence="2">6684</strain>
    </source>
</reference>
<dbReference type="VEuPathDB" id="FungiDB:QG37_04029"/>
<gene>
    <name evidence="1" type="ORF">QG37_04029</name>
</gene>
<evidence type="ECO:0000313" key="2">
    <source>
        <dbReference type="Proteomes" id="UP000037122"/>
    </source>
</evidence>